<comment type="caution">
    <text evidence="2">The sequence shown here is derived from an EMBL/GenBank/DDBJ whole genome shotgun (WGS) entry which is preliminary data.</text>
</comment>
<gene>
    <name evidence="2" type="ORF">J1N35_042935</name>
</gene>
<keyword evidence="1" id="KW-0472">Membrane</keyword>
<protein>
    <submittedName>
        <fullName evidence="2">Uncharacterized protein</fullName>
    </submittedName>
</protein>
<organism evidence="2 3">
    <name type="scientific">Gossypium stocksii</name>
    <dbReference type="NCBI Taxonomy" id="47602"/>
    <lineage>
        <taxon>Eukaryota</taxon>
        <taxon>Viridiplantae</taxon>
        <taxon>Streptophyta</taxon>
        <taxon>Embryophyta</taxon>
        <taxon>Tracheophyta</taxon>
        <taxon>Spermatophyta</taxon>
        <taxon>Magnoliopsida</taxon>
        <taxon>eudicotyledons</taxon>
        <taxon>Gunneridae</taxon>
        <taxon>Pentapetalae</taxon>
        <taxon>rosids</taxon>
        <taxon>malvids</taxon>
        <taxon>Malvales</taxon>
        <taxon>Malvaceae</taxon>
        <taxon>Malvoideae</taxon>
        <taxon>Gossypium</taxon>
    </lineage>
</organism>
<proteinExistence type="predicted"/>
<evidence type="ECO:0000313" key="2">
    <source>
        <dbReference type="EMBL" id="KAH1030761.1"/>
    </source>
</evidence>
<evidence type="ECO:0000313" key="3">
    <source>
        <dbReference type="Proteomes" id="UP000828251"/>
    </source>
</evidence>
<keyword evidence="1" id="KW-0812">Transmembrane</keyword>
<accession>A0A9D3U6F1</accession>
<sequence length="224" mass="26385">MNPKHLCLVEKKCEDLQRQSLIEPSDSQRACEAFYVNKMSEQIRGKLKLVLLRWAEWFSKYLFDVKHIKTNVLADLLTWRTKEVMASRTFHPKPIMIYRPVASSSSKNSVQAFLIPPNLNPEFPLEVMRLVGEKTFHQKTRDMMFEYQLQVFRNFGGLVFKPFDEVTHSDNKYRTCRNIFASLIELSHLKSGLLHILMLYGTLCQMASIINNFFKHFKNIKMIF</sequence>
<dbReference type="EMBL" id="JAIQCV010000013">
    <property type="protein sequence ID" value="KAH1030761.1"/>
    <property type="molecule type" value="Genomic_DNA"/>
</dbReference>
<name>A0A9D3U6F1_9ROSI</name>
<dbReference type="AlphaFoldDB" id="A0A9D3U6F1"/>
<evidence type="ECO:0000256" key="1">
    <source>
        <dbReference type="SAM" id="Phobius"/>
    </source>
</evidence>
<keyword evidence="1" id="KW-1133">Transmembrane helix</keyword>
<keyword evidence="3" id="KW-1185">Reference proteome</keyword>
<reference evidence="2 3" key="1">
    <citation type="journal article" date="2021" name="Plant Biotechnol. J.">
        <title>Multi-omics assisted identification of the key and species-specific regulatory components of drought-tolerant mechanisms in Gossypium stocksii.</title>
        <authorList>
            <person name="Yu D."/>
            <person name="Ke L."/>
            <person name="Zhang D."/>
            <person name="Wu Y."/>
            <person name="Sun Y."/>
            <person name="Mei J."/>
            <person name="Sun J."/>
            <person name="Sun Y."/>
        </authorList>
    </citation>
    <scope>NUCLEOTIDE SEQUENCE [LARGE SCALE GENOMIC DNA]</scope>
    <source>
        <strain evidence="3">cv. E1</strain>
        <tissue evidence="2">Leaf</tissue>
    </source>
</reference>
<dbReference type="Proteomes" id="UP000828251">
    <property type="component" value="Unassembled WGS sequence"/>
</dbReference>
<feature type="transmembrane region" description="Helical" evidence="1">
    <location>
        <begin position="192"/>
        <end position="214"/>
    </location>
</feature>
<dbReference type="OrthoDB" id="1002451at2759"/>